<feature type="domain" description="Cytochrome c" evidence="11">
    <location>
        <begin position="124"/>
        <end position="210"/>
    </location>
</feature>
<proteinExistence type="predicted"/>
<keyword evidence="5" id="KW-0574">Periplasm</keyword>
<feature type="binding site" description="axial binding residue" evidence="9">
    <location>
        <position position="45"/>
    </location>
    <ligand>
        <name>heme c</name>
        <dbReference type="ChEBI" id="CHEBI:61717"/>
        <label>1</label>
    </ligand>
    <ligandPart>
        <name>Fe</name>
        <dbReference type="ChEBI" id="CHEBI:18248"/>
    </ligandPart>
</feature>
<feature type="chain" id="PRO_5015764017" evidence="10">
    <location>
        <begin position="25"/>
        <end position="227"/>
    </location>
</feature>
<keyword evidence="2" id="KW-0813">Transport</keyword>
<keyword evidence="6" id="KW-0249">Electron transport</keyword>
<dbReference type="GO" id="GO:0042597">
    <property type="term" value="C:periplasmic space"/>
    <property type="evidence" value="ECO:0007669"/>
    <property type="project" value="UniProtKB-SubCell"/>
</dbReference>
<dbReference type="AlphaFoldDB" id="A0A2S0MHU7"/>
<keyword evidence="4 9" id="KW-0479">Metal-binding</keyword>
<evidence type="ECO:0000256" key="6">
    <source>
        <dbReference type="ARBA" id="ARBA00022982"/>
    </source>
</evidence>
<dbReference type="Pfam" id="PF00034">
    <property type="entry name" value="Cytochrom_C"/>
    <property type="match status" value="2"/>
</dbReference>
<dbReference type="PIRSF" id="PIRSF000005">
    <property type="entry name" value="Cytochrome_c4"/>
    <property type="match status" value="1"/>
</dbReference>
<dbReference type="InterPro" id="IPR009056">
    <property type="entry name" value="Cyt_c-like_dom"/>
</dbReference>
<evidence type="ECO:0000256" key="9">
    <source>
        <dbReference type="PIRSR" id="PIRSR000005-2"/>
    </source>
</evidence>
<comment type="subcellular location">
    <subcellularLocation>
        <location evidence="1">Periplasm</location>
    </subcellularLocation>
</comment>
<evidence type="ECO:0000256" key="2">
    <source>
        <dbReference type="ARBA" id="ARBA00022448"/>
    </source>
</evidence>
<evidence type="ECO:0000256" key="5">
    <source>
        <dbReference type="ARBA" id="ARBA00022764"/>
    </source>
</evidence>
<evidence type="ECO:0000256" key="1">
    <source>
        <dbReference type="ARBA" id="ARBA00004418"/>
    </source>
</evidence>
<dbReference type="Proteomes" id="UP000239709">
    <property type="component" value="Chromosome"/>
</dbReference>
<feature type="binding site" description="covalent" evidence="8">
    <location>
        <position position="141"/>
    </location>
    <ligand>
        <name>heme c</name>
        <dbReference type="ChEBI" id="CHEBI:61717"/>
        <label>2</label>
    </ligand>
</feature>
<reference evidence="12 13" key="1">
    <citation type="submission" date="2018-03" db="EMBL/GenBank/DDBJ databases">
        <title>Genome sequencing of Ottowia sp.</title>
        <authorList>
            <person name="Kim S.-J."/>
            <person name="Heo J."/>
            <person name="Kwon S.-W."/>
        </authorList>
    </citation>
    <scope>NUCLEOTIDE SEQUENCE [LARGE SCALE GENOMIC DNA]</scope>
    <source>
        <strain evidence="12 13">KADR8-3</strain>
    </source>
</reference>
<protein>
    <submittedName>
        <fullName evidence="12">Cytochrome c4</fullName>
    </submittedName>
</protein>
<dbReference type="EMBL" id="CP027666">
    <property type="protein sequence ID" value="AVO35449.1"/>
    <property type="molecule type" value="Genomic_DNA"/>
</dbReference>
<dbReference type="PANTHER" id="PTHR33751">
    <property type="entry name" value="CBB3-TYPE CYTOCHROME C OXIDASE SUBUNIT FIXP"/>
    <property type="match status" value="1"/>
</dbReference>
<name>A0A2S0MHU7_9BURK</name>
<accession>A0A2S0MHU7</accession>
<dbReference type="GO" id="GO:0005506">
    <property type="term" value="F:iron ion binding"/>
    <property type="evidence" value="ECO:0007669"/>
    <property type="project" value="InterPro"/>
</dbReference>
<dbReference type="InterPro" id="IPR036909">
    <property type="entry name" value="Cyt_c-like_dom_sf"/>
</dbReference>
<keyword evidence="10" id="KW-0732">Signal</keyword>
<evidence type="ECO:0000256" key="4">
    <source>
        <dbReference type="ARBA" id="ARBA00022723"/>
    </source>
</evidence>
<comment type="PTM">
    <text evidence="8">Binds 2 heme c groups covalently per subunit.</text>
</comment>
<feature type="binding site" description="covalent" evidence="8">
    <location>
        <position position="44"/>
    </location>
    <ligand>
        <name>heme c</name>
        <dbReference type="ChEBI" id="CHEBI:61717"/>
        <label>1</label>
    </ligand>
</feature>
<evidence type="ECO:0000313" key="13">
    <source>
        <dbReference type="Proteomes" id="UP000239709"/>
    </source>
</evidence>
<evidence type="ECO:0000256" key="3">
    <source>
        <dbReference type="ARBA" id="ARBA00022617"/>
    </source>
</evidence>
<feature type="signal peptide" evidence="10">
    <location>
        <begin position="1"/>
        <end position="24"/>
    </location>
</feature>
<dbReference type="GO" id="GO:0020037">
    <property type="term" value="F:heme binding"/>
    <property type="evidence" value="ECO:0007669"/>
    <property type="project" value="InterPro"/>
</dbReference>
<evidence type="ECO:0000256" key="7">
    <source>
        <dbReference type="ARBA" id="ARBA00023004"/>
    </source>
</evidence>
<dbReference type="InterPro" id="IPR050597">
    <property type="entry name" value="Cytochrome_c_Oxidase_Subunit"/>
</dbReference>
<dbReference type="RefSeq" id="WP_106703997.1">
    <property type="nucleotide sequence ID" value="NZ_CP027666.1"/>
</dbReference>
<dbReference type="SUPFAM" id="SSF46626">
    <property type="entry name" value="Cytochrome c"/>
    <property type="match status" value="2"/>
</dbReference>
<feature type="binding site" description="covalent" evidence="8">
    <location>
        <position position="41"/>
    </location>
    <ligand>
        <name>heme c</name>
        <dbReference type="ChEBI" id="CHEBI:61717"/>
        <label>1</label>
    </ligand>
</feature>
<evidence type="ECO:0000259" key="11">
    <source>
        <dbReference type="PROSITE" id="PS51007"/>
    </source>
</evidence>
<feature type="domain" description="Cytochrome c" evidence="11">
    <location>
        <begin position="29"/>
        <end position="111"/>
    </location>
</feature>
<dbReference type="PROSITE" id="PS51007">
    <property type="entry name" value="CYTC"/>
    <property type="match status" value="2"/>
</dbReference>
<keyword evidence="7 9" id="KW-0408">Iron</keyword>
<dbReference type="OrthoDB" id="9796421at2"/>
<feature type="binding site" description="axial binding residue" evidence="9">
    <location>
        <position position="88"/>
    </location>
    <ligand>
        <name>heme c</name>
        <dbReference type="ChEBI" id="CHEBI:61717"/>
        <label>1</label>
    </ligand>
    <ligandPart>
        <name>Fe</name>
        <dbReference type="ChEBI" id="CHEBI:18248"/>
    </ligandPart>
</feature>
<evidence type="ECO:0000256" key="10">
    <source>
        <dbReference type="SAM" id="SignalP"/>
    </source>
</evidence>
<dbReference type="InterPro" id="IPR024167">
    <property type="entry name" value="Cytochrome_c4-like"/>
</dbReference>
<evidence type="ECO:0000313" key="12">
    <source>
        <dbReference type="EMBL" id="AVO35449.1"/>
    </source>
</evidence>
<feature type="binding site" description="axial binding residue" evidence="9">
    <location>
        <position position="142"/>
    </location>
    <ligand>
        <name>heme c</name>
        <dbReference type="ChEBI" id="CHEBI:61717"/>
        <label>2</label>
    </ligand>
    <ligandPart>
        <name>Fe</name>
        <dbReference type="ChEBI" id="CHEBI:18248"/>
    </ligandPart>
</feature>
<dbReference type="Gene3D" id="1.10.760.10">
    <property type="entry name" value="Cytochrome c-like domain"/>
    <property type="match status" value="2"/>
</dbReference>
<organism evidence="12 13">
    <name type="scientific">Ottowia oryzae</name>
    <dbReference type="NCBI Taxonomy" id="2109914"/>
    <lineage>
        <taxon>Bacteria</taxon>
        <taxon>Pseudomonadati</taxon>
        <taxon>Pseudomonadota</taxon>
        <taxon>Betaproteobacteria</taxon>
        <taxon>Burkholderiales</taxon>
        <taxon>Comamonadaceae</taxon>
        <taxon>Ottowia</taxon>
    </lineage>
</organism>
<feature type="binding site" description="axial binding residue" evidence="9">
    <location>
        <position position="187"/>
    </location>
    <ligand>
        <name>heme c</name>
        <dbReference type="ChEBI" id="CHEBI:61717"/>
        <label>2</label>
    </ligand>
    <ligandPart>
        <name>Fe</name>
        <dbReference type="ChEBI" id="CHEBI:18248"/>
    </ligandPart>
</feature>
<evidence type="ECO:0000256" key="8">
    <source>
        <dbReference type="PIRSR" id="PIRSR000005-1"/>
    </source>
</evidence>
<keyword evidence="13" id="KW-1185">Reference proteome</keyword>
<dbReference type="PANTHER" id="PTHR33751:SF9">
    <property type="entry name" value="CYTOCHROME C4"/>
    <property type="match status" value="1"/>
</dbReference>
<gene>
    <name evidence="12" type="ORF">C6570_15385</name>
</gene>
<sequence length="227" mass="24074">MKKNLSPMFAAVALSLAATLPAQAQAVTGDAKAGQGKAAMCIGCHGIVGYQTTFPEVYKVPKIAGQSEKYLAAALDAYKKGDRKHPTMRGIAVSLSDQDMADLAAYYAQLGKPATAPTLPAPAAPSAQVAQLLQKGACVSCHGANFSSPIDPSYPKIAGQYADYMLVELKAYRDNTHPLWGRSNPVMAGMAKQFSNAELKALAKYIGSLPGELKTVPQREFRLGQRD</sequence>
<keyword evidence="3 8" id="KW-0349">Heme</keyword>
<dbReference type="GO" id="GO:0009055">
    <property type="term" value="F:electron transfer activity"/>
    <property type="evidence" value="ECO:0007669"/>
    <property type="project" value="InterPro"/>
</dbReference>
<feature type="binding site" description="covalent" evidence="8">
    <location>
        <position position="138"/>
    </location>
    <ligand>
        <name>heme c</name>
        <dbReference type="ChEBI" id="CHEBI:61717"/>
        <label>2</label>
    </ligand>
</feature>
<dbReference type="KEGG" id="otk:C6570_15385"/>